<dbReference type="PANTHER" id="PTHR20854">
    <property type="entry name" value="INOSITOL MONOPHOSPHATASE"/>
    <property type="match status" value="1"/>
</dbReference>
<dbReference type="AlphaFoldDB" id="A3ZYJ6"/>
<gene>
    <name evidence="8" type="ORF">DSM3645_07341</name>
</gene>
<feature type="binding site" evidence="6">
    <location>
        <position position="104"/>
    </location>
    <ligand>
        <name>Mg(2+)</name>
        <dbReference type="ChEBI" id="CHEBI:18420"/>
        <label>1</label>
        <note>catalytic</note>
    </ligand>
</feature>
<dbReference type="Pfam" id="PF00459">
    <property type="entry name" value="Inositol_P"/>
    <property type="match status" value="1"/>
</dbReference>
<evidence type="ECO:0000256" key="5">
    <source>
        <dbReference type="ARBA" id="ARBA00022842"/>
    </source>
</evidence>
<dbReference type="PRINTS" id="PR01959">
    <property type="entry name" value="SBIMPHPHTASE"/>
</dbReference>
<dbReference type="InterPro" id="IPR022337">
    <property type="entry name" value="Inositol_monophosphatase_SuhB"/>
</dbReference>
<dbReference type="HOGENOM" id="CLU_044118_0_2_0"/>
<dbReference type="PRINTS" id="PR00377">
    <property type="entry name" value="IMPHPHTASES"/>
</dbReference>
<evidence type="ECO:0000256" key="1">
    <source>
        <dbReference type="ARBA" id="ARBA00001033"/>
    </source>
</evidence>
<dbReference type="GO" id="GO:0006020">
    <property type="term" value="P:inositol metabolic process"/>
    <property type="evidence" value="ECO:0007669"/>
    <property type="project" value="TreeGrafter"/>
</dbReference>
<comment type="catalytic activity">
    <reaction evidence="1 7">
        <text>a myo-inositol phosphate + H2O = myo-inositol + phosphate</text>
        <dbReference type="Rhea" id="RHEA:24056"/>
        <dbReference type="ChEBI" id="CHEBI:15377"/>
        <dbReference type="ChEBI" id="CHEBI:17268"/>
        <dbReference type="ChEBI" id="CHEBI:43474"/>
        <dbReference type="ChEBI" id="CHEBI:84139"/>
        <dbReference type="EC" id="3.1.3.25"/>
    </reaction>
</comment>
<evidence type="ECO:0000313" key="8">
    <source>
        <dbReference type="EMBL" id="EAQ78487.1"/>
    </source>
</evidence>
<reference evidence="8 9" key="1">
    <citation type="submission" date="2006-02" db="EMBL/GenBank/DDBJ databases">
        <authorList>
            <person name="Amann R."/>
            <person name="Ferriera S."/>
            <person name="Johnson J."/>
            <person name="Kravitz S."/>
            <person name="Halpern A."/>
            <person name="Remington K."/>
            <person name="Beeson K."/>
            <person name="Tran B."/>
            <person name="Rogers Y.-H."/>
            <person name="Friedman R."/>
            <person name="Venter J.C."/>
        </authorList>
    </citation>
    <scope>NUCLEOTIDE SEQUENCE [LARGE SCALE GENOMIC DNA]</scope>
    <source>
        <strain evidence="8 9">DSM 3645</strain>
    </source>
</reference>
<dbReference type="CDD" id="cd01639">
    <property type="entry name" value="IMPase"/>
    <property type="match status" value="1"/>
</dbReference>
<dbReference type="STRING" id="314230.DSM3645_07341"/>
<dbReference type="Gene3D" id="3.30.540.10">
    <property type="entry name" value="Fructose-1,6-Bisphosphatase, subunit A, domain 1"/>
    <property type="match status" value="1"/>
</dbReference>
<keyword evidence="5 6" id="KW-0460">Magnesium</keyword>
<dbReference type="eggNOG" id="COG0483">
    <property type="taxonomic scope" value="Bacteria"/>
</dbReference>
<feature type="binding site" evidence="6">
    <location>
        <position position="102"/>
    </location>
    <ligand>
        <name>Mg(2+)</name>
        <dbReference type="ChEBI" id="CHEBI:18420"/>
        <label>1</label>
        <note>catalytic</note>
    </ligand>
</feature>
<dbReference type="GO" id="GO:0007165">
    <property type="term" value="P:signal transduction"/>
    <property type="evidence" value="ECO:0007669"/>
    <property type="project" value="TreeGrafter"/>
</dbReference>
<dbReference type="PROSITE" id="PS00630">
    <property type="entry name" value="IMP_2"/>
    <property type="match status" value="1"/>
</dbReference>
<dbReference type="EC" id="3.1.3.25" evidence="7"/>
<protein>
    <recommendedName>
        <fullName evidence="7">Inositol-1-monophosphatase</fullName>
        <ecNumber evidence="7">3.1.3.25</ecNumber>
    </recommendedName>
</protein>
<evidence type="ECO:0000256" key="6">
    <source>
        <dbReference type="PIRSR" id="PIRSR600760-2"/>
    </source>
</evidence>
<evidence type="ECO:0000256" key="2">
    <source>
        <dbReference type="ARBA" id="ARBA00001946"/>
    </source>
</evidence>
<comment type="cofactor">
    <cofactor evidence="2 6 7">
        <name>Mg(2+)</name>
        <dbReference type="ChEBI" id="CHEBI:18420"/>
    </cofactor>
</comment>
<dbReference type="SUPFAM" id="SSF56655">
    <property type="entry name" value="Carbohydrate phosphatase"/>
    <property type="match status" value="1"/>
</dbReference>
<feature type="binding site" evidence="6">
    <location>
        <position position="83"/>
    </location>
    <ligand>
        <name>Mg(2+)</name>
        <dbReference type="ChEBI" id="CHEBI:18420"/>
        <label>1</label>
        <note>catalytic</note>
    </ligand>
</feature>
<dbReference type="GO" id="GO:0046872">
    <property type="term" value="F:metal ion binding"/>
    <property type="evidence" value="ECO:0007669"/>
    <property type="project" value="UniProtKB-KW"/>
</dbReference>
<sequence>MTLAATAEATKIAISQEIQMPDYLTTCETAARAAGQVLLDWQGKFRIREKGRADLVTEADVEAQKAIQKIVLADFPEHGFLGEEEDPANAASAQYEYRWIADPLDGTTNYVHGLANYSVSLALQHRGEVIVGVVYDPVHDQCFAAQRGKGATRNGAKLQVSEITDLEGALVAASFAAGIDRDSPEIQQFIEVLVRCQAVRRLGSAALNLAYVAAGNLDAYWASSVKIWDVAAGVLLVEEAGGVIRGVGGEPLDWNRPKVVAAATQALHDQLQATIQI</sequence>
<keyword evidence="3 6" id="KW-0479">Metal-binding</keyword>
<dbReference type="FunFam" id="3.30.540.10:FF:000003">
    <property type="entry name" value="Inositol-1-monophosphatase"/>
    <property type="match status" value="1"/>
</dbReference>
<evidence type="ECO:0000256" key="7">
    <source>
        <dbReference type="RuleBase" id="RU364068"/>
    </source>
</evidence>
<dbReference type="Proteomes" id="UP000004358">
    <property type="component" value="Unassembled WGS sequence"/>
</dbReference>
<comment type="caution">
    <text evidence="8">The sequence shown here is derived from an EMBL/GenBank/DDBJ whole genome shotgun (WGS) entry which is preliminary data.</text>
</comment>
<accession>A3ZYJ6</accession>
<organism evidence="8 9">
    <name type="scientific">Blastopirellula marina DSM 3645</name>
    <dbReference type="NCBI Taxonomy" id="314230"/>
    <lineage>
        <taxon>Bacteria</taxon>
        <taxon>Pseudomonadati</taxon>
        <taxon>Planctomycetota</taxon>
        <taxon>Planctomycetia</taxon>
        <taxon>Pirellulales</taxon>
        <taxon>Pirellulaceae</taxon>
        <taxon>Blastopirellula</taxon>
    </lineage>
</organism>
<dbReference type="EMBL" id="AANZ01000021">
    <property type="protein sequence ID" value="EAQ78487.1"/>
    <property type="molecule type" value="Genomic_DNA"/>
</dbReference>
<evidence type="ECO:0000313" key="9">
    <source>
        <dbReference type="Proteomes" id="UP000004358"/>
    </source>
</evidence>
<keyword evidence="4 7" id="KW-0378">Hydrolase</keyword>
<proteinExistence type="inferred from homology"/>
<evidence type="ECO:0000256" key="3">
    <source>
        <dbReference type="ARBA" id="ARBA00022723"/>
    </source>
</evidence>
<dbReference type="GO" id="GO:0046854">
    <property type="term" value="P:phosphatidylinositol phosphate biosynthetic process"/>
    <property type="evidence" value="ECO:0007669"/>
    <property type="project" value="InterPro"/>
</dbReference>
<dbReference type="PANTHER" id="PTHR20854:SF4">
    <property type="entry name" value="INOSITOL-1-MONOPHOSPHATASE-RELATED"/>
    <property type="match status" value="1"/>
</dbReference>
<name>A3ZYJ6_9BACT</name>
<evidence type="ECO:0000256" key="4">
    <source>
        <dbReference type="ARBA" id="ARBA00022801"/>
    </source>
</evidence>
<feature type="binding site" evidence="6">
    <location>
        <position position="105"/>
    </location>
    <ligand>
        <name>Mg(2+)</name>
        <dbReference type="ChEBI" id="CHEBI:18420"/>
        <label>1</label>
        <note>catalytic</note>
    </ligand>
</feature>
<dbReference type="InterPro" id="IPR000760">
    <property type="entry name" value="Inositol_monophosphatase-like"/>
</dbReference>
<dbReference type="FunFam" id="3.40.190.80:FF:000020">
    <property type="entry name" value="Fructose-1,6-bisphosphatase/inositol-1-monophosphatase"/>
    <property type="match status" value="1"/>
</dbReference>
<dbReference type="InterPro" id="IPR020550">
    <property type="entry name" value="Inositol_monophosphatase_CS"/>
</dbReference>
<dbReference type="GO" id="GO:0008934">
    <property type="term" value="F:inositol monophosphate 1-phosphatase activity"/>
    <property type="evidence" value="ECO:0007669"/>
    <property type="project" value="InterPro"/>
</dbReference>
<dbReference type="InterPro" id="IPR033942">
    <property type="entry name" value="IMPase"/>
</dbReference>
<comment type="similarity">
    <text evidence="7">Belongs to the inositol monophosphatase superfamily.</text>
</comment>
<feature type="binding site" evidence="6">
    <location>
        <position position="229"/>
    </location>
    <ligand>
        <name>Mg(2+)</name>
        <dbReference type="ChEBI" id="CHEBI:18420"/>
        <label>1</label>
        <note>catalytic</note>
    </ligand>
</feature>
<dbReference type="Gene3D" id="3.40.190.80">
    <property type="match status" value="1"/>
</dbReference>